<keyword evidence="1" id="KW-0145">Chemotaxis</keyword>
<dbReference type="Pfam" id="PF13690">
    <property type="entry name" value="CheX"/>
    <property type="match status" value="1"/>
</dbReference>
<accession>A0ABV8CH67</accession>
<dbReference type="SUPFAM" id="SSF103039">
    <property type="entry name" value="CheC-like"/>
    <property type="match status" value="1"/>
</dbReference>
<evidence type="ECO:0000259" key="2">
    <source>
        <dbReference type="Pfam" id="PF13690"/>
    </source>
</evidence>
<keyword evidence="4" id="KW-1185">Reference proteome</keyword>
<gene>
    <name evidence="3" type="ORF">ACFORL_11020</name>
</gene>
<dbReference type="EMBL" id="JBHSAB010000026">
    <property type="protein sequence ID" value="MFC3909600.1"/>
    <property type="molecule type" value="Genomic_DNA"/>
</dbReference>
<dbReference type="Gene3D" id="3.40.1550.10">
    <property type="entry name" value="CheC-like"/>
    <property type="match status" value="1"/>
</dbReference>
<organism evidence="3 4">
    <name type="scientific">Legionella dresdenensis</name>
    <dbReference type="NCBI Taxonomy" id="450200"/>
    <lineage>
        <taxon>Bacteria</taxon>
        <taxon>Pseudomonadati</taxon>
        <taxon>Pseudomonadota</taxon>
        <taxon>Gammaproteobacteria</taxon>
        <taxon>Legionellales</taxon>
        <taxon>Legionellaceae</taxon>
        <taxon>Legionella</taxon>
    </lineage>
</organism>
<dbReference type="Proteomes" id="UP001595758">
    <property type="component" value="Unassembled WGS sequence"/>
</dbReference>
<dbReference type="RefSeq" id="WP_382343969.1">
    <property type="nucleotide sequence ID" value="NZ_JBHSAB010000026.1"/>
</dbReference>
<dbReference type="InterPro" id="IPR028976">
    <property type="entry name" value="CheC-like_sf"/>
</dbReference>
<dbReference type="InterPro" id="IPR028051">
    <property type="entry name" value="CheX-like_dom"/>
</dbReference>
<evidence type="ECO:0000256" key="1">
    <source>
        <dbReference type="ARBA" id="ARBA00022500"/>
    </source>
</evidence>
<evidence type="ECO:0000313" key="3">
    <source>
        <dbReference type="EMBL" id="MFC3909600.1"/>
    </source>
</evidence>
<comment type="caution">
    <text evidence="3">The sequence shown here is derived from an EMBL/GenBank/DDBJ whole genome shotgun (WGS) entry which is preliminary data.</text>
</comment>
<reference evidence="4" key="1">
    <citation type="journal article" date="2019" name="Int. J. Syst. Evol. Microbiol.">
        <title>The Global Catalogue of Microorganisms (GCM) 10K type strain sequencing project: providing services to taxonomists for standard genome sequencing and annotation.</title>
        <authorList>
            <consortium name="The Broad Institute Genomics Platform"/>
            <consortium name="The Broad Institute Genome Sequencing Center for Infectious Disease"/>
            <person name="Wu L."/>
            <person name="Ma J."/>
        </authorList>
    </citation>
    <scope>NUCLEOTIDE SEQUENCE [LARGE SCALE GENOMIC DNA]</scope>
    <source>
        <strain evidence="4">CCUG 59858</strain>
    </source>
</reference>
<protein>
    <submittedName>
        <fullName evidence="3">Chemotaxis protein CheX</fullName>
    </submittedName>
</protein>
<name>A0ABV8CH67_9GAMM</name>
<evidence type="ECO:0000313" key="4">
    <source>
        <dbReference type="Proteomes" id="UP001595758"/>
    </source>
</evidence>
<proteinExistence type="predicted"/>
<feature type="domain" description="Chemotaxis phosphatase CheX-like" evidence="2">
    <location>
        <begin position="39"/>
        <end position="112"/>
    </location>
</feature>
<sequence length="148" mass="16411">MDRLNGQITEIVTNLWDTMFSMPIKTAKLGADESKLSLTGAIAISGDWSCIIHLYCSQQTVSKVSAQIFSIDINEVSRQDIADTMSEITNMTGGNLKTTLPGPSKLSLPQIVFEFHPIKHNPEIEEIRTINLVVNEDEPLRVDIAILK</sequence>